<dbReference type="EMBL" id="QWJJ01000004">
    <property type="protein sequence ID" value="RII39752.1"/>
    <property type="molecule type" value="Genomic_DNA"/>
</dbReference>
<comment type="caution">
    <text evidence="1">The sequence shown here is derived from an EMBL/GenBank/DDBJ whole genome shotgun (WGS) entry which is preliminary data.</text>
</comment>
<reference evidence="1 2" key="1">
    <citation type="submission" date="2018-08" db="EMBL/GenBank/DDBJ databases">
        <title>Pseudooceanicola sediminis CY03 in the family Rhodobacteracea.</title>
        <authorList>
            <person name="Zhang Y.-J."/>
        </authorList>
    </citation>
    <scope>NUCLEOTIDE SEQUENCE [LARGE SCALE GENOMIC DNA]</scope>
    <source>
        <strain evidence="1 2">CY03</strain>
    </source>
</reference>
<evidence type="ECO:0000313" key="2">
    <source>
        <dbReference type="Proteomes" id="UP000265848"/>
    </source>
</evidence>
<protein>
    <submittedName>
        <fullName evidence="1">Uncharacterized protein</fullName>
    </submittedName>
</protein>
<organism evidence="1 2">
    <name type="scientific">Pseudooceanicola sediminis</name>
    <dbReference type="NCBI Taxonomy" id="2211117"/>
    <lineage>
        <taxon>Bacteria</taxon>
        <taxon>Pseudomonadati</taxon>
        <taxon>Pseudomonadota</taxon>
        <taxon>Alphaproteobacteria</taxon>
        <taxon>Rhodobacterales</taxon>
        <taxon>Paracoccaceae</taxon>
        <taxon>Pseudooceanicola</taxon>
    </lineage>
</organism>
<accession>A0A399J6Z0</accession>
<proteinExistence type="predicted"/>
<gene>
    <name evidence="1" type="ORF">DL237_06320</name>
</gene>
<name>A0A399J6Z0_9RHOB</name>
<sequence>MIEGVTRKASAMPAIEISLIRERGADEWCLDGVKFAQEAFRLSVVPTGDKPRLSNAFSPQFLDALAPYLPLSDGADSMLASSVCIELPELVLGKMRAFFTNRGGRIERMMVRFQQALGDLQTILVPKLRNTSLSNRTMEIEAARALFDLLHPCLDLADVEISELTQDQYHLIMARLVALKSTKAELGIFSHLLRRFLERTKAGPAGALAALQSPEGEIGDLIEMEPIYPRYQPITGIS</sequence>
<dbReference type="AlphaFoldDB" id="A0A399J6Z0"/>
<dbReference type="Proteomes" id="UP000265848">
    <property type="component" value="Unassembled WGS sequence"/>
</dbReference>
<keyword evidence="2" id="KW-1185">Reference proteome</keyword>
<evidence type="ECO:0000313" key="1">
    <source>
        <dbReference type="EMBL" id="RII39752.1"/>
    </source>
</evidence>